<keyword evidence="4" id="KW-0813">Transport</keyword>
<accession>A0A482WMD2</accession>
<dbReference type="Pfam" id="PF08389">
    <property type="entry name" value="Xpo1"/>
    <property type="match status" value="1"/>
</dbReference>
<feature type="domain" description="Exportin-1/Importin-beta-like" evidence="8">
    <location>
        <begin position="100"/>
        <end position="245"/>
    </location>
</feature>
<evidence type="ECO:0000256" key="4">
    <source>
        <dbReference type="ARBA" id="ARBA00022448"/>
    </source>
</evidence>
<dbReference type="Proteomes" id="UP000291343">
    <property type="component" value="Unassembled WGS sequence"/>
</dbReference>
<dbReference type="PANTHER" id="PTHR21452:SF4">
    <property type="entry name" value="EXPORTIN-6"/>
    <property type="match status" value="1"/>
</dbReference>
<evidence type="ECO:0000256" key="1">
    <source>
        <dbReference type="ARBA" id="ARBA00004123"/>
    </source>
</evidence>
<protein>
    <recommendedName>
        <fullName evidence="8">Exportin-1/Importin-beta-like domain-containing protein</fullName>
    </recommendedName>
</protein>
<evidence type="ECO:0000256" key="5">
    <source>
        <dbReference type="ARBA" id="ARBA00022490"/>
    </source>
</evidence>
<name>A0A482WMD2_LAOST</name>
<evidence type="ECO:0000313" key="10">
    <source>
        <dbReference type="Proteomes" id="UP000291343"/>
    </source>
</evidence>
<dbReference type="OrthoDB" id="10261013at2759"/>
<dbReference type="InterPro" id="IPR040016">
    <property type="entry name" value="XPO6"/>
</dbReference>
<evidence type="ECO:0000256" key="6">
    <source>
        <dbReference type="ARBA" id="ARBA00022927"/>
    </source>
</evidence>
<comment type="similarity">
    <text evidence="3">Belongs to the exportin family.</text>
</comment>
<dbReference type="Gene3D" id="1.25.10.10">
    <property type="entry name" value="Leucine-rich Repeat Variant"/>
    <property type="match status" value="1"/>
</dbReference>
<keyword evidence="6" id="KW-0653">Protein transport</keyword>
<comment type="caution">
    <text evidence="9">The sequence shown here is derived from an EMBL/GenBank/DDBJ whole genome shotgun (WGS) entry which is preliminary data.</text>
</comment>
<evidence type="ECO:0000256" key="7">
    <source>
        <dbReference type="ARBA" id="ARBA00023242"/>
    </source>
</evidence>
<evidence type="ECO:0000259" key="8">
    <source>
        <dbReference type="Pfam" id="PF08389"/>
    </source>
</evidence>
<evidence type="ECO:0000256" key="2">
    <source>
        <dbReference type="ARBA" id="ARBA00004496"/>
    </source>
</evidence>
<dbReference type="GO" id="GO:0005737">
    <property type="term" value="C:cytoplasm"/>
    <property type="evidence" value="ECO:0007669"/>
    <property type="project" value="UniProtKB-SubCell"/>
</dbReference>
<sequence>MSESLATLVDLLERFFSHTTSNQQKQVIESSLASFSAQDGAWKNCLEFMNVSSNNYVLMFCLGTLEMIITRKWLVLMVEEKSQMTSFLYQYSLERFHQIPPFIRNKLLKLVADIARYDWPHFYPNYMTNIISLIQSNDLKTANIGLAYLLTTSEELICPREDISNSRKEELKNLFIAHLPQISSSLIGLFNRVRNVSDAKDVVQSALKAICHIFSWLPLQSSFPRELLIPICEFSTNADVGDTALATINELLYKNCVPMSFLPYLGNIACHLNSLFFVLTKNEADVCKNKDYTSSVYEMVRLLITNHWHRLEANENFPLFEFLGNLFQLTYQRNLLRNLRESWIGLIDYLHDKNPEHIARYEDVLLLLAQATFEREFEEQRMSFFSSAGDVLGYDDEDSYEDLSLEENDWGEECNSVCREDKIRLDNFNLIVKIADLIPSKIAKIILEAWQPAGLSHAQLMRPFNENIPQEISKDILRALIYVVTSTGALGLMYYHFEPEQRPVIIESLVTLAELVTKTILNIDRNPIVSPILDHLHYQIMLTLKSWLRLNKGDEGVEQSLKVCTPLLINHMEQPWMQKDAAVLLLGVTFLPRSRAILTQMEPLFSQPLTFLPRSIWTLKQLSLMRCLLFWNWEAKESDTRLELLTQVIKQTVPEGIDSLKDLIWILRRCRPVNKESKELLCTAVLPVLEKCIQDFPSMINNEPEKIIMILKLYIEAFKSFQEFLGSQFFFESVSIFISAFQSINLNENSNGFEELLRLLTIIVEQPSNCYKLFVPSCLELCLDHIYPHIALVSSPQIKPAFFNLFKSILTHRWNYFYSGSLMGSESVLEQEERFRQIMMAFGQSLTQTDITVFKQNLQTLEMLNQKWKLYHKDIFRLEFLGKFLTVLLNSLVEKSHALLSEEIATAVFNMAAVDFSTFFNNFIPHFLSETAGIDSHQRDSLYRNTKQDTDLPSFSQNIQRLVNDVRCYRVCNGTSSPVSVG</sequence>
<reference evidence="9 10" key="1">
    <citation type="journal article" date="2017" name="Gigascience">
        <title>Genome sequence of the small brown planthopper, Laodelphax striatellus.</title>
        <authorList>
            <person name="Zhu J."/>
            <person name="Jiang F."/>
            <person name="Wang X."/>
            <person name="Yang P."/>
            <person name="Bao Y."/>
            <person name="Zhao W."/>
            <person name="Wang W."/>
            <person name="Lu H."/>
            <person name="Wang Q."/>
            <person name="Cui N."/>
            <person name="Li J."/>
            <person name="Chen X."/>
            <person name="Luo L."/>
            <person name="Yu J."/>
            <person name="Kang L."/>
            <person name="Cui F."/>
        </authorList>
    </citation>
    <scope>NUCLEOTIDE SEQUENCE [LARGE SCALE GENOMIC DNA]</scope>
    <source>
        <strain evidence="9">Lst14</strain>
    </source>
</reference>
<dbReference type="GO" id="GO:0005049">
    <property type="term" value="F:nuclear export signal receptor activity"/>
    <property type="evidence" value="ECO:0007669"/>
    <property type="project" value="InterPro"/>
</dbReference>
<keyword evidence="5" id="KW-0963">Cytoplasm</keyword>
<keyword evidence="7" id="KW-0539">Nucleus</keyword>
<organism evidence="9 10">
    <name type="scientific">Laodelphax striatellus</name>
    <name type="common">Small brown planthopper</name>
    <name type="synonym">Delphax striatella</name>
    <dbReference type="NCBI Taxonomy" id="195883"/>
    <lineage>
        <taxon>Eukaryota</taxon>
        <taxon>Metazoa</taxon>
        <taxon>Ecdysozoa</taxon>
        <taxon>Arthropoda</taxon>
        <taxon>Hexapoda</taxon>
        <taxon>Insecta</taxon>
        <taxon>Pterygota</taxon>
        <taxon>Neoptera</taxon>
        <taxon>Paraneoptera</taxon>
        <taxon>Hemiptera</taxon>
        <taxon>Auchenorrhyncha</taxon>
        <taxon>Fulgoroidea</taxon>
        <taxon>Delphacidae</taxon>
        <taxon>Criomorphinae</taxon>
        <taxon>Laodelphax</taxon>
    </lineage>
</organism>
<dbReference type="AlphaFoldDB" id="A0A482WMD2"/>
<dbReference type="STRING" id="195883.A0A482WMD2"/>
<evidence type="ECO:0000313" key="9">
    <source>
        <dbReference type="EMBL" id="RZF34382.1"/>
    </source>
</evidence>
<dbReference type="InterPro" id="IPR011989">
    <property type="entry name" value="ARM-like"/>
</dbReference>
<dbReference type="SMR" id="A0A482WMD2"/>
<dbReference type="FunCoup" id="A0A482WMD2">
    <property type="interactions" value="1681"/>
</dbReference>
<evidence type="ECO:0000256" key="3">
    <source>
        <dbReference type="ARBA" id="ARBA00009466"/>
    </source>
</evidence>
<dbReference type="PANTHER" id="PTHR21452">
    <property type="entry name" value="EXPORTIN-6"/>
    <property type="match status" value="1"/>
</dbReference>
<gene>
    <name evidence="9" type="ORF">LSTR_LSTR008921</name>
</gene>
<dbReference type="InParanoid" id="A0A482WMD2"/>
<dbReference type="InterPro" id="IPR013598">
    <property type="entry name" value="Exportin-1/Importin-b-like"/>
</dbReference>
<dbReference type="GO" id="GO:0005634">
    <property type="term" value="C:nucleus"/>
    <property type="evidence" value="ECO:0007669"/>
    <property type="project" value="UniProtKB-SubCell"/>
</dbReference>
<comment type="subcellular location">
    <subcellularLocation>
        <location evidence="2">Cytoplasm</location>
    </subcellularLocation>
    <subcellularLocation>
        <location evidence="1">Nucleus</location>
    </subcellularLocation>
</comment>
<dbReference type="InterPro" id="IPR016024">
    <property type="entry name" value="ARM-type_fold"/>
</dbReference>
<keyword evidence="10" id="KW-1185">Reference proteome</keyword>
<proteinExistence type="inferred from homology"/>
<dbReference type="GO" id="GO:0006611">
    <property type="term" value="P:protein export from nucleus"/>
    <property type="evidence" value="ECO:0007669"/>
    <property type="project" value="InterPro"/>
</dbReference>
<dbReference type="EMBL" id="QKKF02031779">
    <property type="protein sequence ID" value="RZF34382.1"/>
    <property type="molecule type" value="Genomic_DNA"/>
</dbReference>
<dbReference type="SUPFAM" id="SSF48371">
    <property type="entry name" value="ARM repeat"/>
    <property type="match status" value="1"/>
</dbReference>